<dbReference type="SUPFAM" id="SSF51905">
    <property type="entry name" value="FAD/NAD(P)-binding domain"/>
    <property type="match status" value="1"/>
</dbReference>
<dbReference type="InterPro" id="IPR006076">
    <property type="entry name" value="FAD-dep_OxRdtase"/>
</dbReference>
<sequence length="398" mass="44565">MKNDSPIIIIGGGIIGLALGYKLLRSKKVSSLIILEKEKEVGQHQSSHNSGVLHAGLYYAVGSLKAKLAVDGIRQMVSFCRENRIAHEICGKLVVAKEEAELSELHRLKKQGDANGLVGLQILDSKEMKKIEPFVSGIASIYVPEEGIVDYRQVCQVLANKIELMGGKIFRRAKVVDIKKKGTLWNVRTVGENFLTSFLVNCAGLYCDRICRLAMGHCPIRIVPFRGEYFEIKEHRKYLVKNLIYPVPDPRFPFLGVHLTRMINGKVEAGPNAVLAFSREGYSKGSFDWRDTYEILSYRGLWNFLKRYPLAAWEEWKRSKRKSLFCKAIQKLVPEIQEQDLIAGAVGIRAQALFPDGKLVNDFLFVKDEGVLHLLNAPSPGATASLAIADEILNRIDA</sequence>
<dbReference type="EMBL" id="JQNX01000003">
    <property type="protein sequence ID" value="KIE58732.1"/>
    <property type="molecule type" value="Genomic_DNA"/>
</dbReference>
<dbReference type="PANTHER" id="PTHR43104">
    <property type="entry name" value="L-2-HYDROXYGLUTARATE DEHYDROGENASE, MITOCHONDRIAL"/>
    <property type="match status" value="1"/>
</dbReference>
<dbReference type="InterPro" id="IPR036188">
    <property type="entry name" value="FAD/NAD-bd_sf"/>
</dbReference>
<dbReference type="OrthoDB" id="9801699at2"/>
<gene>
    <name evidence="8" type="ORF">A946_04710</name>
    <name evidence="9" type="ORF">kam1_624</name>
</gene>
<evidence type="ECO:0000259" key="7">
    <source>
        <dbReference type="Pfam" id="PF01266"/>
    </source>
</evidence>
<evidence type="ECO:0000313" key="11">
    <source>
        <dbReference type="Proteomes" id="UP000315925"/>
    </source>
</evidence>
<keyword evidence="4 9" id="KW-0560">Oxidoreductase</keyword>
<dbReference type="KEGG" id="mkc:kam1_624"/>
<evidence type="ECO:0000256" key="3">
    <source>
        <dbReference type="ARBA" id="ARBA00022827"/>
    </source>
</evidence>
<dbReference type="EC" id="1.1.3.-" evidence="9"/>
<dbReference type="PANTHER" id="PTHR43104:SF2">
    <property type="entry name" value="L-2-HYDROXYGLUTARATE DEHYDROGENASE, MITOCHONDRIAL"/>
    <property type="match status" value="1"/>
</dbReference>
<feature type="transmembrane region" description="Helical" evidence="6">
    <location>
        <begin position="6"/>
        <end position="24"/>
    </location>
</feature>
<evidence type="ECO:0000256" key="5">
    <source>
        <dbReference type="ARBA" id="ARBA00037941"/>
    </source>
</evidence>
<reference evidence="9" key="2">
    <citation type="journal article" date="2019" name="BMC Genomics">
        <title>Complete genome sequence analysis of the thermoacidophilic verrucomicrobial methanotroph 'Candidatus Methylacidiphilum kamchatkense' strain Kam1 and comparison with its closest relatives.</title>
        <authorList>
            <person name="Kruse T."/>
            <person name="Ratnadevi C.M."/>
            <person name="Erikstad H.A."/>
            <person name="Birkeland N.K."/>
        </authorList>
    </citation>
    <scope>NUCLEOTIDE SEQUENCE</scope>
    <source>
        <strain evidence="9">Kam1</strain>
    </source>
</reference>
<comment type="similarity">
    <text evidence="5">Belongs to the L2HGDH family.</text>
</comment>
<dbReference type="RefSeq" id="WP_039721194.1">
    <property type="nucleotide sequence ID" value="NZ_CP037899.1"/>
</dbReference>
<evidence type="ECO:0000313" key="8">
    <source>
        <dbReference type="EMBL" id="KIE58732.1"/>
    </source>
</evidence>
<keyword evidence="10" id="KW-1185">Reference proteome</keyword>
<accession>A0A0C1RL21</accession>
<organism evidence="9 11">
    <name type="scientific">Methylacidiphilum kamchatkense Kam1</name>
    <dbReference type="NCBI Taxonomy" id="1202785"/>
    <lineage>
        <taxon>Bacteria</taxon>
        <taxon>Pseudomonadati</taxon>
        <taxon>Verrucomicrobiota</taxon>
        <taxon>Methylacidiphilae</taxon>
        <taxon>Methylacidiphilales</taxon>
        <taxon>Methylacidiphilaceae</taxon>
        <taxon>Methylacidiphilum (ex Ratnadevi et al. 2023)</taxon>
    </lineage>
</organism>
<dbReference type="GO" id="GO:0005737">
    <property type="term" value="C:cytoplasm"/>
    <property type="evidence" value="ECO:0007669"/>
    <property type="project" value="TreeGrafter"/>
</dbReference>
<evidence type="ECO:0000256" key="1">
    <source>
        <dbReference type="ARBA" id="ARBA00001974"/>
    </source>
</evidence>
<dbReference type="EMBL" id="CP037899">
    <property type="protein sequence ID" value="QDQ41872.1"/>
    <property type="molecule type" value="Genomic_DNA"/>
</dbReference>
<protein>
    <submittedName>
        <fullName evidence="8 9">Hydroxyglutarate oxidase</fullName>
        <ecNumber evidence="9">1.1.3.-</ecNumber>
    </submittedName>
</protein>
<dbReference type="STRING" id="1202785.A946_04710"/>
<evidence type="ECO:0000313" key="9">
    <source>
        <dbReference type="EMBL" id="QDQ41872.1"/>
    </source>
</evidence>
<evidence type="ECO:0000256" key="4">
    <source>
        <dbReference type="ARBA" id="ARBA00023002"/>
    </source>
</evidence>
<keyword evidence="2" id="KW-0285">Flavoprotein</keyword>
<name>A0A0C1RL21_9BACT</name>
<dbReference type="Gene3D" id="3.50.50.60">
    <property type="entry name" value="FAD/NAD(P)-binding domain"/>
    <property type="match status" value="1"/>
</dbReference>
<dbReference type="Gene3D" id="3.30.9.10">
    <property type="entry name" value="D-Amino Acid Oxidase, subunit A, domain 2"/>
    <property type="match status" value="1"/>
</dbReference>
<keyword evidence="6" id="KW-0472">Membrane</keyword>
<evidence type="ECO:0000256" key="2">
    <source>
        <dbReference type="ARBA" id="ARBA00022630"/>
    </source>
</evidence>
<keyword evidence="6" id="KW-1133">Transmembrane helix</keyword>
<feature type="domain" description="FAD dependent oxidoreductase" evidence="7">
    <location>
        <begin position="7"/>
        <end position="392"/>
    </location>
</feature>
<keyword evidence="6" id="KW-0812">Transmembrane</keyword>
<comment type="cofactor">
    <cofactor evidence="1">
        <name>FAD</name>
        <dbReference type="ChEBI" id="CHEBI:57692"/>
    </cofactor>
</comment>
<proteinExistence type="inferred from homology"/>
<dbReference type="GO" id="GO:0047545">
    <property type="term" value="F:(S)-2-hydroxyglutarate dehydrogenase activity"/>
    <property type="evidence" value="ECO:0007669"/>
    <property type="project" value="TreeGrafter"/>
</dbReference>
<dbReference type="Pfam" id="PF01266">
    <property type="entry name" value="DAO"/>
    <property type="match status" value="1"/>
</dbReference>
<dbReference type="Proteomes" id="UP000315925">
    <property type="component" value="Chromosome"/>
</dbReference>
<dbReference type="NCBIfam" id="NF008726">
    <property type="entry name" value="PRK11728.1"/>
    <property type="match status" value="1"/>
</dbReference>
<evidence type="ECO:0000313" key="10">
    <source>
        <dbReference type="Proteomes" id="UP000031594"/>
    </source>
</evidence>
<evidence type="ECO:0000256" key="6">
    <source>
        <dbReference type="SAM" id="Phobius"/>
    </source>
</evidence>
<keyword evidence="3" id="KW-0274">FAD</keyword>
<reference evidence="8 10" key="1">
    <citation type="submission" date="2014-08" db="EMBL/GenBank/DDBJ databases">
        <title>Methylacidiphilum kamchatkense strain Kam1 draft genome sequence.</title>
        <authorList>
            <person name="Birkeland N.-K."/>
            <person name="Erikstad H.A."/>
        </authorList>
    </citation>
    <scope>NUCLEOTIDE SEQUENCE [LARGE SCALE GENOMIC DNA]</scope>
    <source>
        <strain evidence="8 10">Kam1</strain>
    </source>
</reference>
<dbReference type="Proteomes" id="UP000031594">
    <property type="component" value="Unassembled WGS sequence"/>
</dbReference>
<reference evidence="11" key="3">
    <citation type="submission" date="2019-03" db="EMBL/GenBank/DDBJ databases">
        <title>Complete genome of Methylacidiphilum kamchatkense Kam1.</title>
        <authorList>
            <person name="Kruse T."/>
            <person name="Murarilal Ratnadevi C."/>
            <person name="Erikstad H.-A."/>
            <person name="Birkeland N.-K."/>
        </authorList>
    </citation>
    <scope>NUCLEOTIDE SEQUENCE [LARGE SCALE GENOMIC DNA]</scope>
    <source>
        <strain evidence="11">kam1</strain>
    </source>
</reference>
<dbReference type="AlphaFoldDB" id="A0A0C1RL21"/>